<protein>
    <submittedName>
        <fullName evidence="1">Uncharacterized protein</fullName>
    </submittedName>
</protein>
<evidence type="ECO:0000313" key="2">
    <source>
        <dbReference type="Proteomes" id="UP000091956"/>
    </source>
</evidence>
<dbReference type="EMBL" id="KV460270">
    <property type="protein sequence ID" value="OBT92269.1"/>
    <property type="molecule type" value="Genomic_DNA"/>
</dbReference>
<name>A0A1B8G8V7_9PEZI</name>
<dbReference type="AlphaFoldDB" id="A0A1B8G8V7"/>
<dbReference type="Proteomes" id="UP000091956">
    <property type="component" value="Unassembled WGS sequence"/>
</dbReference>
<organism evidence="1 2">
    <name type="scientific">Pseudogymnoascus verrucosus</name>
    <dbReference type="NCBI Taxonomy" id="342668"/>
    <lineage>
        <taxon>Eukaryota</taxon>
        <taxon>Fungi</taxon>
        <taxon>Dikarya</taxon>
        <taxon>Ascomycota</taxon>
        <taxon>Pezizomycotina</taxon>
        <taxon>Leotiomycetes</taxon>
        <taxon>Thelebolales</taxon>
        <taxon>Thelebolaceae</taxon>
        <taxon>Pseudogymnoascus</taxon>
    </lineage>
</organism>
<dbReference type="PANTHER" id="PTHR37783">
    <property type="entry name" value="MEMBRANE PROTEIN, PUTATIVE (AFU_ORTHOLOGUE AFUA_1G04315)-RELATED"/>
    <property type="match status" value="1"/>
</dbReference>
<gene>
    <name evidence="1" type="ORF">VE01_09537</name>
</gene>
<dbReference type="GeneID" id="28842923"/>
<reference evidence="1 2" key="1">
    <citation type="submission" date="2016-03" db="EMBL/GenBank/DDBJ databases">
        <title>Comparative genomics of Pseudogymnoascus destructans, the fungus causing white-nose syndrome of bats.</title>
        <authorList>
            <person name="Palmer J.M."/>
            <person name="Drees K.P."/>
            <person name="Foster J.T."/>
            <person name="Lindner D.L."/>
        </authorList>
    </citation>
    <scope>NUCLEOTIDE SEQUENCE [LARGE SCALE GENOMIC DNA]</scope>
    <source>
        <strain evidence="1 2">UAMH 10579</strain>
    </source>
</reference>
<dbReference type="OrthoDB" id="5553410at2759"/>
<dbReference type="RefSeq" id="XP_018126002.1">
    <property type="nucleotide sequence ID" value="XM_018278950.2"/>
</dbReference>
<evidence type="ECO:0000313" key="1">
    <source>
        <dbReference type="EMBL" id="OBT92269.1"/>
    </source>
</evidence>
<accession>A0A1B8G8V7</accession>
<proteinExistence type="predicted"/>
<dbReference type="PANTHER" id="PTHR37783:SF1">
    <property type="entry name" value="MEMBRANE PROTEIN, PUTATIVE (AFU_ORTHOLOGUE AFUA_1G04315)-RELATED"/>
    <property type="match status" value="1"/>
</dbReference>
<reference evidence="2" key="2">
    <citation type="journal article" date="2018" name="Nat. Commun.">
        <title>Extreme sensitivity to ultraviolet light in the fungal pathogen causing white-nose syndrome of bats.</title>
        <authorList>
            <person name="Palmer J.M."/>
            <person name="Drees K.P."/>
            <person name="Foster J.T."/>
            <person name="Lindner D.L."/>
        </authorList>
    </citation>
    <scope>NUCLEOTIDE SEQUENCE [LARGE SCALE GENOMIC DNA]</scope>
    <source>
        <strain evidence="2">UAMH 10579</strain>
    </source>
</reference>
<sequence length="128" mass="13736">MPAPSKVAPTGKVTTYTGPKTFSHRLVGGLVLFYFISYAAKGYIVPGSAIYEALQKSWPGGAAHYLWLQEKIFVPVIAIHGVETAIMAYRLAGAGVGAGSGLWWKWIASCWIEGVGSHQRLSALIKGE</sequence>
<keyword evidence="2" id="KW-1185">Reference proteome</keyword>